<protein>
    <submittedName>
        <fullName evidence="7">Radical SAM protein</fullName>
    </submittedName>
</protein>
<gene>
    <name evidence="7" type="ORF">AMJ74_02360</name>
</gene>
<organism evidence="7 8">
    <name type="scientific">candidate division WOR_3 bacterium SM1_77</name>
    <dbReference type="NCBI Taxonomy" id="1703778"/>
    <lineage>
        <taxon>Bacteria</taxon>
        <taxon>Bacteria division WOR-3</taxon>
    </lineage>
</organism>
<evidence type="ECO:0000256" key="4">
    <source>
        <dbReference type="ARBA" id="ARBA00023014"/>
    </source>
</evidence>
<dbReference type="PIRSF" id="PIRSF004869">
    <property type="entry name" value="PflX_prd"/>
    <property type="match status" value="1"/>
</dbReference>
<keyword evidence="1 5" id="KW-0949">S-adenosyl-L-methionine</keyword>
<dbReference type="InterPro" id="IPR013785">
    <property type="entry name" value="Aldolase_TIM"/>
</dbReference>
<feature type="domain" description="Radical SAM core" evidence="6">
    <location>
        <begin position="68"/>
        <end position="199"/>
    </location>
</feature>
<dbReference type="SUPFAM" id="SSF102114">
    <property type="entry name" value="Radical SAM enzymes"/>
    <property type="match status" value="1"/>
</dbReference>
<dbReference type="InterPro" id="IPR016431">
    <property type="entry name" value="Pyrv-formate_lyase-activ_prd"/>
</dbReference>
<dbReference type="InterPro" id="IPR007197">
    <property type="entry name" value="rSAM"/>
</dbReference>
<evidence type="ECO:0000313" key="8">
    <source>
        <dbReference type="Proteomes" id="UP000050975"/>
    </source>
</evidence>
<dbReference type="SFLD" id="SFLDG01099">
    <property type="entry name" value="Uncharacterised_Radical_SAM_Su"/>
    <property type="match status" value="1"/>
</dbReference>
<accession>A0A0S8K0L4</accession>
<feature type="binding site" evidence="5">
    <location>
        <position position="80"/>
    </location>
    <ligand>
        <name>[4Fe-4S] cluster</name>
        <dbReference type="ChEBI" id="CHEBI:49883"/>
        <note>4Fe-4S-S-AdoMet</note>
    </ligand>
</feature>
<dbReference type="PANTHER" id="PTHR43075:SF1">
    <property type="entry name" value="FORMATE LYASE ACTIVATING ENZYME, PUTATIVE (AFU_ORTHOLOGUE AFUA_2G15630)-RELATED"/>
    <property type="match status" value="1"/>
</dbReference>
<comment type="caution">
    <text evidence="7">The sequence shown here is derived from an EMBL/GenBank/DDBJ whole genome shotgun (WGS) entry which is preliminary data.</text>
</comment>
<dbReference type="Gene3D" id="3.20.20.70">
    <property type="entry name" value="Aldolase class I"/>
    <property type="match status" value="1"/>
</dbReference>
<reference evidence="7 8" key="1">
    <citation type="journal article" date="2015" name="Microbiome">
        <title>Genomic resolution of linkages in carbon, nitrogen, and sulfur cycling among widespread estuary sediment bacteria.</title>
        <authorList>
            <person name="Baker B.J."/>
            <person name="Lazar C.S."/>
            <person name="Teske A.P."/>
            <person name="Dick G.J."/>
        </authorList>
    </citation>
    <scope>NUCLEOTIDE SEQUENCE [LARGE SCALE GENOMIC DNA]</scope>
    <source>
        <strain evidence="7">SM1_77</strain>
    </source>
</reference>
<keyword evidence="4 5" id="KW-0411">Iron-sulfur</keyword>
<evidence type="ECO:0000256" key="3">
    <source>
        <dbReference type="ARBA" id="ARBA00023004"/>
    </source>
</evidence>
<sequence length="314" mass="35415">MKKITKDLTKRFYELLAPCRVCPRECGADRLNGETGNCHAGLEVKVSSYHQHFGEEPPLVGQHGSGTIFLTHCNLHCVYCQNHEISQLGMGTETALEELAQMMLKLQRLGCHNINFVTPTPWVPQLVQALAIAQVQGLDVPIVYNCGGYESVETLKLLEGLVDIYMPDIKYAENDNARKYSAVDDYWDVVRPALREMHRQVGDLVVEKGIAQRGLLIRHLVLPNRIAGSIQCFGFIKRELSANTAVNVMAQYYPTFEAGQHREINRRITTQEYREALAELERVGLDAGFRQTVDTLFRNIVPEWTDDLKDTAGV</sequence>
<dbReference type="Proteomes" id="UP000050975">
    <property type="component" value="Unassembled WGS sequence"/>
</dbReference>
<evidence type="ECO:0000256" key="1">
    <source>
        <dbReference type="ARBA" id="ARBA00022691"/>
    </source>
</evidence>
<evidence type="ECO:0000256" key="2">
    <source>
        <dbReference type="ARBA" id="ARBA00022723"/>
    </source>
</evidence>
<feature type="binding site" evidence="5">
    <location>
        <position position="73"/>
    </location>
    <ligand>
        <name>[4Fe-4S] cluster</name>
        <dbReference type="ChEBI" id="CHEBI:49883"/>
        <note>4Fe-4S-S-AdoMet</note>
    </ligand>
</feature>
<dbReference type="CDD" id="cd01335">
    <property type="entry name" value="Radical_SAM"/>
    <property type="match status" value="1"/>
</dbReference>
<evidence type="ECO:0000259" key="6">
    <source>
        <dbReference type="Pfam" id="PF04055"/>
    </source>
</evidence>
<dbReference type="Pfam" id="PF04055">
    <property type="entry name" value="Radical_SAM"/>
    <property type="match status" value="1"/>
</dbReference>
<keyword evidence="3 5" id="KW-0408">Iron</keyword>
<evidence type="ECO:0000313" key="7">
    <source>
        <dbReference type="EMBL" id="KPL14995.1"/>
    </source>
</evidence>
<dbReference type="GO" id="GO:0003824">
    <property type="term" value="F:catalytic activity"/>
    <property type="evidence" value="ECO:0007669"/>
    <property type="project" value="InterPro"/>
</dbReference>
<dbReference type="InterPro" id="IPR058240">
    <property type="entry name" value="rSAM_sf"/>
</dbReference>
<comment type="cofactor">
    <cofactor evidence="5">
        <name>[4Fe-4S] cluster</name>
        <dbReference type="ChEBI" id="CHEBI:49883"/>
    </cofactor>
    <text evidence="5">Binds 1 [4Fe-4S] cluster. The cluster is coordinated with 3 cysteines and an exchangeable S-adenosyl-L-methionine.</text>
</comment>
<dbReference type="EMBL" id="LJVE01000027">
    <property type="protein sequence ID" value="KPL14995.1"/>
    <property type="molecule type" value="Genomic_DNA"/>
</dbReference>
<dbReference type="SFLD" id="SFLDS00029">
    <property type="entry name" value="Radical_SAM"/>
    <property type="match status" value="1"/>
</dbReference>
<name>A0A0S8K0L4_UNCW3</name>
<evidence type="ECO:0000256" key="5">
    <source>
        <dbReference type="PIRSR" id="PIRSR004869-50"/>
    </source>
</evidence>
<dbReference type="PATRIC" id="fig|1703778.3.peg.43"/>
<dbReference type="AlphaFoldDB" id="A0A0S8K0L4"/>
<feature type="binding site" evidence="5">
    <location>
        <position position="77"/>
    </location>
    <ligand>
        <name>[4Fe-4S] cluster</name>
        <dbReference type="ChEBI" id="CHEBI:49883"/>
        <note>4Fe-4S-S-AdoMet</note>
    </ligand>
</feature>
<proteinExistence type="predicted"/>
<dbReference type="InterPro" id="IPR040085">
    <property type="entry name" value="MJ0674-like"/>
</dbReference>
<dbReference type="PANTHER" id="PTHR43075">
    <property type="entry name" value="FORMATE LYASE ACTIVATING ENZYME, PUTATIVE (AFU_ORTHOLOGUE AFUA_2G15630)-RELATED"/>
    <property type="match status" value="1"/>
</dbReference>
<dbReference type="GO" id="GO:0046872">
    <property type="term" value="F:metal ion binding"/>
    <property type="evidence" value="ECO:0007669"/>
    <property type="project" value="UniProtKB-KW"/>
</dbReference>
<keyword evidence="2 5" id="KW-0479">Metal-binding</keyword>
<dbReference type="GO" id="GO:0051536">
    <property type="term" value="F:iron-sulfur cluster binding"/>
    <property type="evidence" value="ECO:0007669"/>
    <property type="project" value="UniProtKB-KW"/>
</dbReference>